<proteinExistence type="predicted"/>
<dbReference type="Proteomes" id="UP000215914">
    <property type="component" value="Unassembled WGS sequence"/>
</dbReference>
<protein>
    <submittedName>
        <fullName evidence="1">Uncharacterized protein</fullName>
    </submittedName>
</protein>
<name>A0A9K3N6P9_HELAN</name>
<reference evidence="1" key="2">
    <citation type="submission" date="2020-06" db="EMBL/GenBank/DDBJ databases">
        <title>Helianthus annuus Genome sequencing and assembly Release 2.</title>
        <authorList>
            <person name="Gouzy J."/>
            <person name="Langlade N."/>
            <person name="Munos S."/>
        </authorList>
    </citation>
    <scope>NUCLEOTIDE SEQUENCE</scope>
    <source>
        <tissue evidence="1">Leaves</tissue>
    </source>
</reference>
<gene>
    <name evidence="1" type="ORF">HanXRQr2_Chr09g0370381</name>
</gene>
<dbReference type="EMBL" id="MNCJ02000324">
    <property type="protein sequence ID" value="KAF5789366.1"/>
    <property type="molecule type" value="Genomic_DNA"/>
</dbReference>
<comment type="caution">
    <text evidence="1">The sequence shown here is derived from an EMBL/GenBank/DDBJ whole genome shotgun (WGS) entry which is preliminary data.</text>
</comment>
<evidence type="ECO:0000313" key="2">
    <source>
        <dbReference type="Proteomes" id="UP000215914"/>
    </source>
</evidence>
<organism evidence="1 2">
    <name type="scientific">Helianthus annuus</name>
    <name type="common">Common sunflower</name>
    <dbReference type="NCBI Taxonomy" id="4232"/>
    <lineage>
        <taxon>Eukaryota</taxon>
        <taxon>Viridiplantae</taxon>
        <taxon>Streptophyta</taxon>
        <taxon>Embryophyta</taxon>
        <taxon>Tracheophyta</taxon>
        <taxon>Spermatophyta</taxon>
        <taxon>Magnoliopsida</taxon>
        <taxon>eudicotyledons</taxon>
        <taxon>Gunneridae</taxon>
        <taxon>Pentapetalae</taxon>
        <taxon>asterids</taxon>
        <taxon>campanulids</taxon>
        <taxon>Asterales</taxon>
        <taxon>Asteraceae</taxon>
        <taxon>Asteroideae</taxon>
        <taxon>Heliantheae alliance</taxon>
        <taxon>Heliantheae</taxon>
        <taxon>Helianthus</taxon>
    </lineage>
</organism>
<reference evidence="1" key="1">
    <citation type="journal article" date="2017" name="Nature">
        <title>The sunflower genome provides insights into oil metabolism, flowering and Asterid evolution.</title>
        <authorList>
            <person name="Badouin H."/>
            <person name="Gouzy J."/>
            <person name="Grassa C.J."/>
            <person name="Murat F."/>
            <person name="Staton S.E."/>
            <person name="Cottret L."/>
            <person name="Lelandais-Briere C."/>
            <person name="Owens G.L."/>
            <person name="Carrere S."/>
            <person name="Mayjonade B."/>
            <person name="Legrand L."/>
            <person name="Gill N."/>
            <person name="Kane N.C."/>
            <person name="Bowers J.E."/>
            <person name="Hubner S."/>
            <person name="Bellec A."/>
            <person name="Berard A."/>
            <person name="Berges H."/>
            <person name="Blanchet N."/>
            <person name="Boniface M.C."/>
            <person name="Brunel D."/>
            <person name="Catrice O."/>
            <person name="Chaidir N."/>
            <person name="Claudel C."/>
            <person name="Donnadieu C."/>
            <person name="Faraut T."/>
            <person name="Fievet G."/>
            <person name="Helmstetter N."/>
            <person name="King M."/>
            <person name="Knapp S.J."/>
            <person name="Lai Z."/>
            <person name="Le Paslier M.C."/>
            <person name="Lippi Y."/>
            <person name="Lorenzon L."/>
            <person name="Mandel J.R."/>
            <person name="Marage G."/>
            <person name="Marchand G."/>
            <person name="Marquand E."/>
            <person name="Bret-Mestries E."/>
            <person name="Morien E."/>
            <person name="Nambeesan S."/>
            <person name="Nguyen T."/>
            <person name="Pegot-Espagnet P."/>
            <person name="Pouilly N."/>
            <person name="Raftis F."/>
            <person name="Sallet E."/>
            <person name="Schiex T."/>
            <person name="Thomas J."/>
            <person name="Vandecasteele C."/>
            <person name="Vares D."/>
            <person name="Vear F."/>
            <person name="Vautrin S."/>
            <person name="Crespi M."/>
            <person name="Mangin B."/>
            <person name="Burke J.M."/>
            <person name="Salse J."/>
            <person name="Munos S."/>
            <person name="Vincourt P."/>
            <person name="Rieseberg L.H."/>
            <person name="Langlade N.B."/>
        </authorList>
    </citation>
    <scope>NUCLEOTIDE SEQUENCE</scope>
    <source>
        <tissue evidence="1">Leaves</tissue>
    </source>
</reference>
<evidence type="ECO:0000313" key="1">
    <source>
        <dbReference type="EMBL" id="KAF5789366.1"/>
    </source>
</evidence>
<dbReference type="Gramene" id="mRNA:HanXRQr2_Chr09g0370381">
    <property type="protein sequence ID" value="CDS:HanXRQr2_Chr09g0370381.1"/>
    <property type="gene ID" value="HanXRQr2_Chr09g0370381"/>
</dbReference>
<keyword evidence="2" id="KW-1185">Reference proteome</keyword>
<dbReference type="AlphaFoldDB" id="A0A9K3N6P9"/>
<sequence>MLLNGAPLIPFHFLVLNNIWISRNSSERKIIPDCILITALLKMYGAIGADDKGSYKKFKPFELAHLGVGWKYKESERYHKLKSDGQRWGALKVDARPLQPGDGVEPESEEEVLIGDEDCHKDTFVVGLDIDRPGPSGGERRGGTQAGYVGSAFDYAQQPYDQNWAHFGAMEYVRERRRPPTFSDWPNSSQMLFDHQTYMGASMERALKQNYDR</sequence>
<accession>A0A9K3N6P9</accession>